<comment type="caution">
    <text evidence="2">The sequence shown here is derived from an EMBL/GenBank/DDBJ whole genome shotgun (WGS) entry which is preliminary data.</text>
</comment>
<accession>A0A7J4J0V0</accession>
<evidence type="ECO:0000313" key="2">
    <source>
        <dbReference type="EMBL" id="HIH09687.1"/>
    </source>
</evidence>
<dbReference type="EMBL" id="DUGC01000054">
    <property type="protein sequence ID" value="HIH09687.1"/>
    <property type="molecule type" value="Genomic_DNA"/>
</dbReference>
<proteinExistence type="predicted"/>
<evidence type="ECO:0000259" key="1">
    <source>
        <dbReference type="PROSITE" id="PS51462"/>
    </source>
</evidence>
<dbReference type="Gene3D" id="3.90.79.10">
    <property type="entry name" value="Nucleoside Triphosphate Pyrophosphohydrolase"/>
    <property type="match status" value="1"/>
</dbReference>
<dbReference type="Proteomes" id="UP000565078">
    <property type="component" value="Unassembled WGS sequence"/>
</dbReference>
<sequence length="187" mass="20459">MASKGLEDKPAQKLICVDSDGKGSGRIIDRRSAHTTPGTKHLAIQVLVFNEKNELMLHERPLKKVGGGVLDAPTTHILAGETKEQSALRCLADEYGITQKIPVKILSGYSYEKDYGDGSCENEYCIAAFALYVGKITPDKEHAGKIVALAARDVLFELSTNPSRYPVWFAETVKTVNADKEGEKFFG</sequence>
<feature type="domain" description="Nudix hydrolase" evidence="1">
    <location>
        <begin position="39"/>
        <end position="171"/>
    </location>
</feature>
<protein>
    <submittedName>
        <fullName evidence="2">NUDIX domain-containing protein</fullName>
    </submittedName>
</protein>
<dbReference type="SUPFAM" id="SSF55811">
    <property type="entry name" value="Nudix"/>
    <property type="match status" value="1"/>
</dbReference>
<dbReference type="InterPro" id="IPR015797">
    <property type="entry name" value="NUDIX_hydrolase-like_dom_sf"/>
</dbReference>
<reference evidence="3" key="1">
    <citation type="journal article" date="2020" name="bioRxiv">
        <title>A rank-normalized archaeal taxonomy based on genome phylogeny resolves widespread incomplete and uneven classifications.</title>
        <authorList>
            <person name="Rinke C."/>
            <person name="Chuvochina M."/>
            <person name="Mussig A.J."/>
            <person name="Chaumeil P.-A."/>
            <person name="Waite D.W."/>
            <person name="Whitman W.B."/>
            <person name="Parks D.H."/>
            <person name="Hugenholtz P."/>
        </authorList>
    </citation>
    <scope>NUCLEOTIDE SEQUENCE [LARGE SCALE GENOMIC DNA]</scope>
</reference>
<dbReference type="AlphaFoldDB" id="A0A7J4J0V0"/>
<gene>
    <name evidence="2" type="ORF">HA254_03365</name>
</gene>
<organism evidence="2 3">
    <name type="scientific">Candidatus Iainarchaeum sp</name>
    <dbReference type="NCBI Taxonomy" id="3101447"/>
    <lineage>
        <taxon>Archaea</taxon>
        <taxon>Candidatus Iainarchaeota</taxon>
        <taxon>Candidatus Iainarchaeia</taxon>
        <taxon>Candidatus Iainarchaeales</taxon>
        <taxon>Candidatus Iainarchaeaceae</taxon>
        <taxon>Candidatus Iainarchaeum</taxon>
    </lineage>
</organism>
<dbReference type="PROSITE" id="PS51462">
    <property type="entry name" value="NUDIX"/>
    <property type="match status" value="1"/>
</dbReference>
<dbReference type="Pfam" id="PF00293">
    <property type="entry name" value="NUDIX"/>
    <property type="match status" value="1"/>
</dbReference>
<evidence type="ECO:0000313" key="3">
    <source>
        <dbReference type="Proteomes" id="UP000565078"/>
    </source>
</evidence>
<name>A0A7J4J0V0_9ARCH</name>
<dbReference type="InterPro" id="IPR000086">
    <property type="entry name" value="NUDIX_hydrolase_dom"/>
</dbReference>